<dbReference type="InterPro" id="IPR011599">
    <property type="entry name" value="PFD_alpha_archaea"/>
</dbReference>
<dbReference type="PANTHER" id="PTHR12674:SF2">
    <property type="entry name" value="PREFOLDIN SUBUNIT 5"/>
    <property type="match status" value="1"/>
</dbReference>
<evidence type="ECO:0008006" key="5">
    <source>
        <dbReference type="Google" id="ProtNLM"/>
    </source>
</evidence>
<dbReference type="Pfam" id="PF02996">
    <property type="entry name" value="Prefoldin"/>
    <property type="match status" value="1"/>
</dbReference>
<dbReference type="Gene3D" id="1.10.287.370">
    <property type="match status" value="1"/>
</dbReference>
<dbReference type="CDD" id="cd23157">
    <property type="entry name" value="Prefoldin_5"/>
    <property type="match status" value="1"/>
</dbReference>
<dbReference type="AlphaFoldDB" id="A0ABD3HD85"/>
<dbReference type="FunFam" id="1.10.287.370:FF:000004">
    <property type="entry name" value="Probable prefoldin subunit 5"/>
    <property type="match status" value="1"/>
</dbReference>
<evidence type="ECO:0000313" key="3">
    <source>
        <dbReference type="EMBL" id="KAL3689368.1"/>
    </source>
</evidence>
<keyword evidence="4" id="KW-1185">Reference proteome</keyword>
<dbReference type="NCBIfam" id="TIGR00293">
    <property type="entry name" value="prefoldin subunit alpha"/>
    <property type="match status" value="1"/>
</dbReference>
<reference evidence="3 4" key="1">
    <citation type="submission" date="2024-09" db="EMBL/GenBank/DDBJ databases">
        <title>Chromosome-scale assembly of Riccia sorocarpa.</title>
        <authorList>
            <person name="Paukszto L."/>
        </authorList>
    </citation>
    <scope>NUCLEOTIDE SEQUENCE [LARGE SCALE GENOMIC DNA]</scope>
    <source>
        <strain evidence="3">LP-2024</strain>
        <tissue evidence="3">Aerial parts of the thallus</tissue>
    </source>
</reference>
<protein>
    <recommendedName>
        <fullName evidence="5">Prefoldin subunit 5</fullName>
    </recommendedName>
</protein>
<dbReference type="SUPFAM" id="SSF46579">
    <property type="entry name" value="Prefoldin"/>
    <property type="match status" value="1"/>
</dbReference>
<dbReference type="EMBL" id="JBJQOH010000004">
    <property type="protein sequence ID" value="KAL3689368.1"/>
    <property type="molecule type" value="Genomic_DNA"/>
</dbReference>
<evidence type="ECO:0000313" key="4">
    <source>
        <dbReference type="Proteomes" id="UP001633002"/>
    </source>
</evidence>
<dbReference type="InterPro" id="IPR009053">
    <property type="entry name" value="Prefoldin"/>
</dbReference>
<dbReference type="GO" id="GO:0009409">
    <property type="term" value="P:response to cold"/>
    <property type="evidence" value="ECO:0007669"/>
    <property type="project" value="UniProtKB-ARBA"/>
</dbReference>
<accession>A0ABD3HD85</accession>
<dbReference type="GO" id="GO:0006457">
    <property type="term" value="P:protein folding"/>
    <property type="evidence" value="ECO:0007669"/>
    <property type="project" value="UniProtKB-ARBA"/>
</dbReference>
<organism evidence="3 4">
    <name type="scientific">Riccia sorocarpa</name>
    <dbReference type="NCBI Taxonomy" id="122646"/>
    <lineage>
        <taxon>Eukaryota</taxon>
        <taxon>Viridiplantae</taxon>
        <taxon>Streptophyta</taxon>
        <taxon>Embryophyta</taxon>
        <taxon>Marchantiophyta</taxon>
        <taxon>Marchantiopsida</taxon>
        <taxon>Marchantiidae</taxon>
        <taxon>Marchantiales</taxon>
        <taxon>Ricciaceae</taxon>
        <taxon>Riccia</taxon>
    </lineage>
</organism>
<name>A0ABD3HD85_9MARC</name>
<dbReference type="Proteomes" id="UP001633002">
    <property type="component" value="Unassembled WGS sequence"/>
</dbReference>
<gene>
    <name evidence="3" type="ORF">R1sor_015677</name>
</gene>
<dbReference type="InterPro" id="IPR004127">
    <property type="entry name" value="Prefoldin_subunit_alpha"/>
</dbReference>
<keyword evidence="2" id="KW-0143">Chaperone</keyword>
<proteinExistence type="inferred from homology"/>
<dbReference type="PANTHER" id="PTHR12674">
    <property type="entry name" value="PREFOLDIN SUBUNIT 5"/>
    <property type="match status" value="1"/>
</dbReference>
<evidence type="ECO:0000256" key="2">
    <source>
        <dbReference type="ARBA" id="ARBA00023186"/>
    </source>
</evidence>
<evidence type="ECO:0000256" key="1">
    <source>
        <dbReference type="ARBA" id="ARBA00010048"/>
    </source>
</evidence>
<comment type="similarity">
    <text evidence="1">Belongs to the prefoldin subunit alpha family.</text>
</comment>
<comment type="caution">
    <text evidence="3">The sequence shown here is derived from an EMBL/GenBank/DDBJ whole genome shotgun (WGS) entry which is preliminary data.</text>
</comment>
<sequence>MAAASRSGVAEEITKLSVEQLQAVKEQVDAELSVLQDSVTNIRTAANRFEMAANALHNLSLQKPGQQMLVPLTASLYVPGVLDNVENVLVDVGTGYYIEKSVPDGKDYCDRKINFLKANHDKLVEVANDKRDTAEQVSLVLQAKIRSLTPS</sequence>